<accession>A0A2T1DTB2</accession>
<sequence>MIHHLSITAHKPQHVAQVLAELFQGESFPFPAPSFPDSYVAVPLDAYGTTVDVHPFMTELIPGTEANGFQHQQNPDSSSYTATHAAISVPTREEQIRAIAAREGWRSVDRGGFFDVIEVWLENRVLIELLSPAFASQYLAFMEAQRLKQFLTTAALKRMVHHAN</sequence>
<comment type="caution">
    <text evidence="1">The sequence shown here is derived from an EMBL/GenBank/DDBJ whole genome shotgun (WGS) entry which is preliminary data.</text>
</comment>
<reference evidence="1 2" key="2">
    <citation type="submission" date="2018-03" db="EMBL/GenBank/DDBJ databases">
        <title>The ancient ancestry and fast evolution of plastids.</title>
        <authorList>
            <person name="Moore K.R."/>
            <person name="Magnabosco C."/>
            <person name="Momper L."/>
            <person name="Gold D.A."/>
            <person name="Bosak T."/>
            <person name="Fournier G.P."/>
        </authorList>
    </citation>
    <scope>NUCLEOTIDE SEQUENCE [LARGE SCALE GENOMIC DNA]</scope>
    <source>
        <strain evidence="1 2">ULC18</strain>
    </source>
</reference>
<name>A0A2T1DTB2_9CYAN</name>
<dbReference type="EMBL" id="PVWK01000159">
    <property type="protein sequence ID" value="PSB23749.1"/>
    <property type="molecule type" value="Genomic_DNA"/>
</dbReference>
<dbReference type="RefSeq" id="WP_106260886.1">
    <property type="nucleotide sequence ID" value="NZ_CAWNSW010000143.1"/>
</dbReference>
<dbReference type="Proteomes" id="UP000239576">
    <property type="component" value="Unassembled WGS sequence"/>
</dbReference>
<dbReference type="AlphaFoldDB" id="A0A2T1DTB2"/>
<organism evidence="1 2">
    <name type="scientific">Stenomitos frigidus ULC18</name>
    <dbReference type="NCBI Taxonomy" id="2107698"/>
    <lineage>
        <taxon>Bacteria</taxon>
        <taxon>Bacillati</taxon>
        <taxon>Cyanobacteriota</taxon>
        <taxon>Cyanophyceae</taxon>
        <taxon>Leptolyngbyales</taxon>
        <taxon>Leptolyngbyaceae</taxon>
        <taxon>Stenomitos</taxon>
    </lineage>
</organism>
<dbReference type="OrthoDB" id="512901at2"/>
<keyword evidence="2" id="KW-1185">Reference proteome</keyword>
<proteinExistence type="predicted"/>
<reference evidence="2" key="1">
    <citation type="submission" date="2018-02" db="EMBL/GenBank/DDBJ databases">
        <authorList>
            <person name="Moore K."/>
            <person name="Momper L."/>
        </authorList>
    </citation>
    <scope>NUCLEOTIDE SEQUENCE [LARGE SCALE GENOMIC DNA]</scope>
    <source>
        <strain evidence="2">ULC18</strain>
    </source>
</reference>
<gene>
    <name evidence="1" type="ORF">C7B82_29915</name>
</gene>
<evidence type="ECO:0000313" key="2">
    <source>
        <dbReference type="Proteomes" id="UP000239576"/>
    </source>
</evidence>
<evidence type="ECO:0000313" key="1">
    <source>
        <dbReference type="EMBL" id="PSB23749.1"/>
    </source>
</evidence>
<protein>
    <submittedName>
        <fullName evidence="1">Uncharacterized protein</fullName>
    </submittedName>
</protein>